<feature type="transmembrane region" description="Helical" evidence="10">
    <location>
        <begin position="31"/>
        <end position="49"/>
    </location>
</feature>
<name>A0A5A5U0M8_LEUCI</name>
<dbReference type="PANTHER" id="PTHR10110:SF86">
    <property type="entry name" value="SODIUM_HYDROGEN EXCHANGER 7"/>
    <property type="match status" value="1"/>
</dbReference>
<evidence type="ECO:0000256" key="1">
    <source>
        <dbReference type="ARBA" id="ARBA00004651"/>
    </source>
</evidence>
<dbReference type="InterPro" id="IPR018422">
    <property type="entry name" value="Cation/H_exchanger_CPA1"/>
</dbReference>
<evidence type="ECO:0000256" key="2">
    <source>
        <dbReference type="ARBA" id="ARBA00022448"/>
    </source>
</evidence>
<evidence type="ECO:0000313" key="12">
    <source>
        <dbReference type="EMBL" id="GDZ84018.1"/>
    </source>
</evidence>
<evidence type="ECO:0000259" key="11">
    <source>
        <dbReference type="Pfam" id="PF00999"/>
    </source>
</evidence>
<feature type="transmembrane region" description="Helical" evidence="10">
    <location>
        <begin position="280"/>
        <end position="297"/>
    </location>
</feature>
<dbReference type="PANTHER" id="PTHR10110">
    <property type="entry name" value="SODIUM/HYDROGEN EXCHANGER"/>
    <property type="match status" value="1"/>
</dbReference>
<keyword evidence="8 10" id="KW-0472">Membrane</keyword>
<feature type="transmembrane region" description="Helical" evidence="10">
    <location>
        <begin position="352"/>
        <end position="377"/>
    </location>
</feature>
<evidence type="ECO:0000256" key="10">
    <source>
        <dbReference type="SAM" id="Phobius"/>
    </source>
</evidence>
<dbReference type="InterPro" id="IPR006153">
    <property type="entry name" value="Cation/H_exchanger_TM"/>
</dbReference>
<sequence length="697" mass="78621">MSALYTLSLLVIGVIGTNIIKQFIPKIPEAFILIVVGVLLSFTRIFNHFELEPEFFMLAVIAPLMFLDGQQQSFKKIRQRFSIILLLSVVLAVASAAAVGVLANWLESSWSLPLAIALAAIVVPTDAVAVKSLTSDTQMPEGVNEALELESLFNDATGLVMLDLALSVLQKGAFSLTTGLMHFLFVAIGGVIIGILSGFILVWLRSSIAFRMAQPETTIIPISLLTPFAVYFMAETWHTSGILAVVATGIVHNWESSKLKLTSTNVQLTQTTVWQTFSNILNSIVFLILGISLPTVFHEIARIGLTVTIQLIGLASLIYLTMFIVRFIWARYEDNKSSEHFFGPRHAPQHNFYSRVFAISGVHGTVTLAMAFSLPTHIGHQPFPYREQLIIVATAVILISMIISAIALPLMLPAQVTSYTPDELNQTRNDMVDFATLQMRRIISDHDQREIVTAQLQSQKGWHQITDRETIKNNYQSLLTDTQNFISDYLHSDQVTTHYQVEVINAYQKIITRFDANHQRLSLGRMRLLKRITHRLAKSLKHTTWHLGHRQFTKKQKQLARQKWLTQHADKQQQWADMKSGLLALNDEVINAVDHYLDDVLANNIANNHTENQHIDFVRRDLDRYFTLIRRDYSKNTPVIASTVYIEAFQAEYNFIQEQVKQGKIPATMASLLYTEINQAQTLQLQQAEQLEGLGDQ</sequence>
<feature type="transmembrane region" description="Helical" evidence="10">
    <location>
        <begin position="6"/>
        <end position="24"/>
    </location>
</feature>
<keyword evidence="5 10" id="KW-1133">Transmembrane helix</keyword>
<feature type="transmembrane region" description="Helical" evidence="10">
    <location>
        <begin position="309"/>
        <end position="332"/>
    </location>
</feature>
<evidence type="ECO:0000256" key="9">
    <source>
        <dbReference type="ARBA" id="ARBA00023201"/>
    </source>
</evidence>
<dbReference type="Pfam" id="PF00999">
    <property type="entry name" value="Na_H_Exchanger"/>
    <property type="match status" value="1"/>
</dbReference>
<feature type="transmembrane region" description="Helical" evidence="10">
    <location>
        <begin position="83"/>
        <end position="106"/>
    </location>
</feature>
<protein>
    <submittedName>
        <fullName evidence="12">Na+/H+ antiporter</fullName>
    </submittedName>
</protein>
<keyword evidence="9" id="KW-0739">Sodium transport</keyword>
<comment type="subcellular location">
    <subcellularLocation>
        <location evidence="1">Cell membrane</location>
        <topology evidence="1">Multi-pass membrane protein</topology>
    </subcellularLocation>
</comment>
<gene>
    <name evidence="12" type="primary">nhaP2</name>
    <name evidence="12" type="ORF">LCIT_12600</name>
</gene>
<proteinExistence type="predicted"/>
<reference evidence="12 13" key="1">
    <citation type="submission" date="2019-04" db="EMBL/GenBank/DDBJ databases">
        <title>A pseudo-fructophilic Leuconostoc citreum strain F192-5 isolated from peel of satsuma mandarin: the first report for isolation and characterization of strain-dependent fructophilic-like characteristics.</title>
        <authorList>
            <person name="Maeno S."/>
            <person name="Tanizawa Y."/>
            <person name="Kajikawa A."/>
            <person name="Kanesaki Y."/>
            <person name="Kubota E."/>
            <person name="Arita M."/>
            <person name="Leon D."/>
            <person name="Endo A."/>
        </authorList>
    </citation>
    <scope>NUCLEOTIDE SEQUENCE [LARGE SCALE GENOMIC DNA]</scope>
    <source>
        <strain evidence="12 13">F192-5</strain>
    </source>
</reference>
<feature type="transmembrane region" description="Helical" evidence="10">
    <location>
        <begin position="181"/>
        <end position="204"/>
    </location>
</feature>
<keyword evidence="6" id="KW-0915">Sodium</keyword>
<evidence type="ECO:0000256" key="8">
    <source>
        <dbReference type="ARBA" id="ARBA00023136"/>
    </source>
</evidence>
<dbReference type="GO" id="GO:0098719">
    <property type="term" value="P:sodium ion import across plasma membrane"/>
    <property type="evidence" value="ECO:0007669"/>
    <property type="project" value="TreeGrafter"/>
</dbReference>
<comment type="caution">
    <text evidence="12">The sequence shown here is derived from an EMBL/GenBank/DDBJ whole genome shotgun (WGS) entry which is preliminary data.</text>
</comment>
<dbReference type="GO" id="GO:0005886">
    <property type="term" value="C:plasma membrane"/>
    <property type="evidence" value="ECO:0007669"/>
    <property type="project" value="UniProtKB-SubCell"/>
</dbReference>
<feature type="domain" description="Cation/H+ exchanger transmembrane" evidence="11">
    <location>
        <begin position="19"/>
        <end position="412"/>
    </location>
</feature>
<evidence type="ECO:0000256" key="5">
    <source>
        <dbReference type="ARBA" id="ARBA00022989"/>
    </source>
</evidence>
<dbReference type="Gene3D" id="6.10.140.1330">
    <property type="match status" value="1"/>
</dbReference>
<organism evidence="12 13">
    <name type="scientific">Leuconostoc citreum</name>
    <dbReference type="NCBI Taxonomy" id="33964"/>
    <lineage>
        <taxon>Bacteria</taxon>
        <taxon>Bacillati</taxon>
        <taxon>Bacillota</taxon>
        <taxon>Bacilli</taxon>
        <taxon>Lactobacillales</taxon>
        <taxon>Lactobacillaceae</taxon>
        <taxon>Leuconostoc</taxon>
    </lineage>
</organism>
<feature type="transmembrane region" description="Helical" evidence="10">
    <location>
        <begin position="389"/>
        <end position="412"/>
    </location>
</feature>
<dbReference type="EMBL" id="BJJW01000006">
    <property type="protein sequence ID" value="GDZ84018.1"/>
    <property type="molecule type" value="Genomic_DNA"/>
</dbReference>
<dbReference type="GO" id="GO:0015386">
    <property type="term" value="F:potassium:proton antiporter activity"/>
    <property type="evidence" value="ECO:0007669"/>
    <property type="project" value="TreeGrafter"/>
</dbReference>
<dbReference type="GO" id="GO:0051453">
    <property type="term" value="P:regulation of intracellular pH"/>
    <property type="evidence" value="ECO:0007669"/>
    <property type="project" value="TreeGrafter"/>
</dbReference>
<evidence type="ECO:0000313" key="13">
    <source>
        <dbReference type="Proteomes" id="UP000323274"/>
    </source>
</evidence>
<evidence type="ECO:0000256" key="6">
    <source>
        <dbReference type="ARBA" id="ARBA00023053"/>
    </source>
</evidence>
<dbReference type="AlphaFoldDB" id="A0A5A5U0M8"/>
<evidence type="ECO:0000256" key="7">
    <source>
        <dbReference type="ARBA" id="ARBA00023065"/>
    </source>
</evidence>
<keyword evidence="4 10" id="KW-0812">Transmembrane</keyword>
<keyword evidence="2" id="KW-0813">Transport</keyword>
<accession>A0A5A5U0M8</accession>
<evidence type="ECO:0000256" key="3">
    <source>
        <dbReference type="ARBA" id="ARBA00022475"/>
    </source>
</evidence>
<keyword evidence="3" id="KW-1003">Cell membrane</keyword>
<dbReference type="RefSeq" id="WP_149334434.1">
    <property type="nucleotide sequence ID" value="NZ_BJJW01000006.1"/>
</dbReference>
<dbReference type="Proteomes" id="UP000323274">
    <property type="component" value="Unassembled WGS sequence"/>
</dbReference>
<evidence type="ECO:0000256" key="4">
    <source>
        <dbReference type="ARBA" id="ARBA00022692"/>
    </source>
</evidence>
<dbReference type="GO" id="GO:0015385">
    <property type="term" value="F:sodium:proton antiporter activity"/>
    <property type="evidence" value="ECO:0007669"/>
    <property type="project" value="InterPro"/>
</dbReference>
<keyword evidence="7" id="KW-0406">Ion transport</keyword>